<dbReference type="InterPro" id="IPR019734">
    <property type="entry name" value="TPR_rpt"/>
</dbReference>
<evidence type="ECO:0000313" key="2">
    <source>
        <dbReference type="EMBL" id="MEC5385842.1"/>
    </source>
</evidence>
<dbReference type="Pfam" id="PF14559">
    <property type="entry name" value="TPR_19"/>
    <property type="match status" value="2"/>
</dbReference>
<comment type="caution">
    <text evidence="2">The sequence shown here is derived from an EMBL/GenBank/DDBJ whole genome shotgun (WGS) entry which is preliminary data.</text>
</comment>
<dbReference type="Gene3D" id="1.25.40.10">
    <property type="entry name" value="Tetratricopeptide repeat domain"/>
    <property type="match status" value="4"/>
</dbReference>
<dbReference type="PANTHER" id="PTHR44216:SF3">
    <property type="entry name" value="PROTEIN O-MANNOSYL-TRANSFERASE TMTC2"/>
    <property type="match status" value="1"/>
</dbReference>
<feature type="repeat" description="TPR" evidence="1">
    <location>
        <begin position="133"/>
        <end position="166"/>
    </location>
</feature>
<organism evidence="2 3">
    <name type="scientific">Uliginosibacterium silvisoli</name>
    <dbReference type="NCBI Taxonomy" id="3114758"/>
    <lineage>
        <taxon>Bacteria</taxon>
        <taxon>Pseudomonadati</taxon>
        <taxon>Pseudomonadota</taxon>
        <taxon>Betaproteobacteria</taxon>
        <taxon>Rhodocyclales</taxon>
        <taxon>Zoogloeaceae</taxon>
        <taxon>Uliginosibacterium</taxon>
    </lineage>
</organism>
<gene>
    <name evidence="2" type="ORF">VVD49_08905</name>
</gene>
<reference evidence="2 3" key="1">
    <citation type="submission" date="2024-01" db="EMBL/GenBank/DDBJ databases">
        <title>Uliginosibacterium soil sp. nov.</title>
        <authorList>
            <person name="Lv Y."/>
        </authorList>
    </citation>
    <scope>NUCLEOTIDE SEQUENCE [LARGE SCALE GENOMIC DNA]</scope>
    <source>
        <strain evidence="2 3">H3</strain>
    </source>
</reference>
<protein>
    <submittedName>
        <fullName evidence="2">Tetratricopeptide repeat protein</fullName>
    </submittedName>
</protein>
<dbReference type="InterPro" id="IPR011990">
    <property type="entry name" value="TPR-like_helical_dom_sf"/>
</dbReference>
<dbReference type="PROSITE" id="PS50005">
    <property type="entry name" value="TPR"/>
    <property type="match status" value="2"/>
</dbReference>
<evidence type="ECO:0000256" key="1">
    <source>
        <dbReference type="PROSITE-ProRule" id="PRU00339"/>
    </source>
</evidence>
<dbReference type="RefSeq" id="WP_327598789.1">
    <property type="nucleotide sequence ID" value="NZ_JAYXHS010000001.1"/>
</dbReference>
<dbReference type="SMART" id="SM00028">
    <property type="entry name" value="TPR"/>
    <property type="match status" value="4"/>
</dbReference>
<sequence>MLAEIAAVRGQLELAAHIYVDMAQRTQDARLARRATELSLASGQAELTGKAAKLWAALEPKATNSLQALALAMSGEMSKLEEIEPPLRRMLESETTPTEVFLLQLPGLLVRYPDKAAALAMVERLTQPYLNMPEAYFVRSVMALSAGDLTKAERTSQKALDLRPDWEAAARVKAQSVPKARQTQAMEELGRFGKRYPQSIGAREDYARWLAAEGRKNEATEAYDRLRADFPNNDDVIFGAVVAMVQAGESDKAEPLLRRLIDHNYREVDQLRLQLGLILETSRPAEAVSVYRSVQPGTQYITARARAAQILISQGKTEEARAVLAEASAKSPDNAVELTLAQASLLRQNKQTVAALELLDKYLVSKPDEHEVLYQAAMLAEELKRYDVMEQRLRHLMAVRPDQSSAFNALGYSFADRNIRLEEADKLLTQAIKLSPDEAAIVDSMGWLRFRQNRLDAAAELLRKAYKLQADPEIAAHLGEVLWKQGRQDEAREVWQQARKSSPDNAALIEVMGRLLK</sequence>
<accession>A0ABU6K2E4</accession>
<dbReference type="PANTHER" id="PTHR44216">
    <property type="entry name" value="PROTEIN O-MANNOSYL-TRANSFERASE TMTC2"/>
    <property type="match status" value="1"/>
</dbReference>
<dbReference type="SUPFAM" id="SSF48452">
    <property type="entry name" value="TPR-like"/>
    <property type="match status" value="1"/>
</dbReference>
<dbReference type="Pfam" id="PF13432">
    <property type="entry name" value="TPR_16"/>
    <property type="match status" value="1"/>
</dbReference>
<dbReference type="EMBL" id="JAYXHS010000001">
    <property type="protein sequence ID" value="MEC5385842.1"/>
    <property type="molecule type" value="Genomic_DNA"/>
</dbReference>
<evidence type="ECO:0000313" key="3">
    <source>
        <dbReference type="Proteomes" id="UP001331561"/>
    </source>
</evidence>
<keyword evidence="3" id="KW-1185">Reference proteome</keyword>
<dbReference type="Proteomes" id="UP001331561">
    <property type="component" value="Unassembled WGS sequence"/>
</dbReference>
<name>A0ABU6K2E4_9RHOO</name>
<feature type="repeat" description="TPR" evidence="1">
    <location>
        <begin position="472"/>
        <end position="505"/>
    </location>
</feature>
<keyword evidence="1" id="KW-0802">TPR repeat</keyword>
<proteinExistence type="predicted"/>
<dbReference type="InterPro" id="IPR052384">
    <property type="entry name" value="TMTC_O-mannosyltransferase"/>
</dbReference>